<comment type="subcellular location">
    <subcellularLocation>
        <location evidence="1">Membrane</location>
        <topology evidence="1">Single-pass type I membrane protein</topology>
    </subcellularLocation>
</comment>
<dbReference type="Pfam" id="PF00069">
    <property type="entry name" value="Pkinase"/>
    <property type="match status" value="1"/>
</dbReference>
<dbReference type="SUPFAM" id="SSF56112">
    <property type="entry name" value="Protein kinase-like (PK-like)"/>
    <property type="match status" value="1"/>
</dbReference>
<evidence type="ECO:0000256" key="10">
    <source>
        <dbReference type="ARBA" id="ARBA00022741"/>
    </source>
</evidence>
<dbReference type="GO" id="GO:0005524">
    <property type="term" value="F:ATP binding"/>
    <property type="evidence" value="ECO:0007669"/>
    <property type="project" value="UniProtKB-UniRule"/>
</dbReference>
<dbReference type="FunFam" id="1.10.510.10:FF:000445">
    <property type="entry name" value="MDIS1-interacting receptor like kinase 2"/>
    <property type="match status" value="1"/>
</dbReference>
<keyword evidence="4" id="KW-0597">Phosphoprotein</keyword>
<comment type="catalytic activity">
    <reaction evidence="17">
        <text>L-threonyl-[protein] + ATP = O-phospho-L-threonyl-[protein] + ADP + H(+)</text>
        <dbReference type="Rhea" id="RHEA:46608"/>
        <dbReference type="Rhea" id="RHEA-COMP:11060"/>
        <dbReference type="Rhea" id="RHEA-COMP:11605"/>
        <dbReference type="ChEBI" id="CHEBI:15378"/>
        <dbReference type="ChEBI" id="CHEBI:30013"/>
        <dbReference type="ChEBI" id="CHEBI:30616"/>
        <dbReference type="ChEBI" id="CHEBI:61977"/>
        <dbReference type="ChEBI" id="CHEBI:456216"/>
        <dbReference type="EC" id="2.7.11.1"/>
    </reaction>
</comment>
<dbReference type="PANTHER" id="PTHR48005:SF16">
    <property type="entry name" value="MDIS1-INTERACTING RECEPTOR LIKE KINASE 2-LIKE ISOFORM X1"/>
    <property type="match status" value="1"/>
</dbReference>
<dbReference type="Gene3D" id="3.30.200.20">
    <property type="entry name" value="Phosphorylase Kinase, domain 1"/>
    <property type="match status" value="1"/>
</dbReference>
<dbReference type="InterPro" id="IPR032675">
    <property type="entry name" value="LRR_dom_sf"/>
</dbReference>
<protein>
    <recommendedName>
        <fullName evidence="2">non-specific serine/threonine protein kinase</fullName>
        <ecNumber evidence="2">2.7.11.1</ecNumber>
    </recommendedName>
</protein>
<evidence type="ECO:0000256" key="9">
    <source>
        <dbReference type="ARBA" id="ARBA00022737"/>
    </source>
</evidence>
<evidence type="ECO:0000256" key="17">
    <source>
        <dbReference type="ARBA" id="ARBA00047899"/>
    </source>
</evidence>
<dbReference type="InterPro" id="IPR017441">
    <property type="entry name" value="Protein_kinase_ATP_BS"/>
</dbReference>
<evidence type="ECO:0000256" key="2">
    <source>
        <dbReference type="ARBA" id="ARBA00012513"/>
    </source>
</evidence>
<dbReference type="Pfam" id="PF00560">
    <property type="entry name" value="LRR_1"/>
    <property type="match status" value="4"/>
</dbReference>
<evidence type="ECO:0000313" key="23">
    <source>
        <dbReference type="Proteomes" id="UP001163823"/>
    </source>
</evidence>
<dbReference type="Proteomes" id="UP001163823">
    <property type="component" value="Chromosome 7"/>
</dbReference>
<comment type="catalytic activity">
    <reaction evidence="18">
        <text>L-seryl-[protein] + ATP = O-phospho-L-seryl-[protein] + ADP + H(+)</text>
        <dbReference type="Rhea" id="RHEA:17989"/>
        <dbReference type="Rhea" id="RHEA-COMP:9863"/>
        <dbReference type="Rhea" id="RHEA-COMP:11604"/>
        <dbReference type="ChEBI" id="CHEBI:15378"/>
        <dbReference type="ChEBI" id="CHEBI:29999"/>
        <dbReference type="ChEBI" id="CHEBI:30616"/>
        <dbReference type="ChEBI" id="CHEBI:83421"/>
        <dbReference type="ChEBI" id="CHEBI:456216"/>
        <dbReference type="EC" id="2.7.11.1"/>
    </reaction>
</comment>
<feature type="domain" description="Protein kinase" evidence="21">
    <location>
        <begin position="294"/>
        <end position="562"/>
    </location>
</feature>
<evidence type="ECO:0000256" key="6">
    <source>
        <dbReference type="ARBA" id="ARBA00022679"/>
    </source>
</evidence>
<dbReference type="EC" id="2.7.11.1" evidence="2"/>
<dbReference type="KEGG" id="qsa:O6P43_017445"/>
<keyword evidence="12 19" id="KW-0067">ATP-binding</keyword>
<dbReference type="AlphaFoldDB" id="A0AAD7LPY5"/>
<dbReference type="GO" id="GO:0004674">
    <property type="term" value="F:protein serine/threonine kinase activity"/>
    <property type="evidence" value="ECO:0007669"/>
    <property type="project" value="UniProtKB-KW"/>
</dbReference>
<evidence type="ECO:0000256" key="12">
    <source>
        <dbReference type="ARBA" id="ARBA00022840"/>
    </source>
</evidence>
<sequence length="595" mass="66874">MNLKKLVTLDLSFNNFNGSIPWTLGQIAGLTHLYLHSNFISGQMPSSLGNLTKSQNWKFERKGLETLDLSRNKIRSIIPQELSQLTQLEILDLSSNQLFGLIPPEIEKLNNLYSVNLSCNLITGEIPVGLGFLRNLDLSYNNLSGNIPEDVGNVYHLNLSYNSLSGHIPEFFLTRNSLGGVSRDELYCAVVSSIFIGNKELNHEILIFSSNCTSIPAATSVGSSSTKFNRVKIILSVIGLLAILFLAILIIFRYLVKKNTKYVETTRKDGDLFSIWNYDGKMAFEDIIEATEDFDIRYCIGTGAYGSVYRAQLPSGKIVALKKLHRLESQDPAHDRSFRNEVKILTEIRHRNIVKLHGFCLHKRCMFLVYEYMERGSLFCVLRTDVEAKELNWTKRVNIVKSIAHALSYMHHDCTPTIVHRDVSSNNILMNSELEAFVSDFGTARLLDPNSSNQTLLVGTYGYIAPELAYTMVVTEKCDVYSFGVVALETMMGKHPGELISSLSTSSVQNIMLKDVLDARLPLPCYQRIGKDVVLVVALALACIHSNPNSRASMQQVAQEFLISRLSFPKSFEEISVRQLMNQEIFSVGKNYHQV</sequence>
<dbReference type="InterPro" id="IPR001611">
    <property type="entry name" value="Leu-rich_rpt"/>
</dbReference>
<dbReference type="FunFam" id="3.80.10.10:FF:000041">
    <property type="entry name" value="LRR receptor-like serine/threonine-protein kinase ERECTA"/>
    <property type="match status" value="1"/>
</dbReference>
<evidence type="ECO:0000256" key="14">
    <source>
        <dbReference type="ARBA" id="ARBA00023136"/>
    </source>
</evidence>
<evidence type="ECO:0000256" key="3">
    <source>
        <dbReference type="ARBA" id="ARBA00022527"/>
    </source>
</evidence>
<keyword evidence="3" id="KW-0723">Serine/threonine-protein kinase</keyword>
<evidence type="ECO:0000256" key="18">
    <source>
        <dbReference type="ARBA" id="ARBA00048679"/>
    </source>
</evidence>
<dbReference type="InterPro" id="IPR051420">
    <property type="entry name" value="Ser_Thr_Kinases_DiverseReg"/>
</dbReference>
<accession>A0AAD7LPY5</accession>
<dbReference type="Gene3D" id="3.80.10.10">
    <property type="entry name" value="Ribonuclease Inhibitor"/>
    <property type="match status" value="2"/>
</dbReference>
<keyword evidence="7 20" id="KW-0812">Transmembrane</keyword>
<evidence type="ECO:0000256" key="8">
    <source>
        <dbReference type="ARBA" id="ARBA00022729"/>
    </source>
</evidence>
<evidence type="ECO:0000256" key="7">
    <source>
        <dbReference type="ARBA" id="ARBA00022692"/>
    </source>
</evidence>
<evidence type="ECO:0000256" key="15">
    <source>
        <dbReference type="ARBA" id="ARBA00023170"/>
    </source>
</evidence>
<dbReference type="InterPro" id="IPR000719">
    <property type="entry name" value="Prot_kinase_dom"/>
</dbReference>
<dbReference type="EMBL" id="JARAOO010000007">
    <property type="protein sequence ID" value="KAJ7962180.1"/>
    <property type="molecule type" value="Genomic_DNA"/>
</dbReference>
<dbReference type="PRINTS" id="PR00019">
    <property type="entry name" value="LEURICHRPT"/>
</dbReference>
<keyword evidence="6" id="KW-0808">Transferase</keyword>
<evidence type="ECO:0000256" key="19">
    <source>
        <dbReference type="PROSITE-ProRule" id="PRU10141"/>
    </source>
</evidence>
<dbReference type="SUPFAM" id="SSF52058">
    <property type="entry name" value="L domain-like"/>
    <property type="match status" value="1"/>
</dbReference>
<keyword evidence="9" id="KW-0677">Repeat</keyword>
<evidence type="ECO:0000256" key="16">
    <source>
        <dbReference type="ARBA" id="ARBA00023180"/>
    </source>
</evidence>
<keyword evidence="10 19" id="KW-0547">Nucleotide-binding</keyword>
<feature type="transmembrane region" description="Helical" evidence="20">
    <location>
        <begin position="233"/>
        <end position="256"/>
    </location>
</feature>
<dbReference type="PROSITE" id="PS50011">
    <property type="entry name" value="PROTEIN_KINASE_DOM"/>
    <property type="match status" value="1"/>
</dbReference>
<dbReference type="FunFam" id="3.30.200.20:FF:000309">
    <property type="entry name" value="Leucine-rich repeat receptor protein kinase MSP1"/>
    <property type="match status" value="1"/>
</dbReference>
<proteinExistence type="predicted"/>
<keyword evidence="16" id="KW-0325">Glycoprotein</keyword>
<evidence type="ECO:0000256" key="1">
    <source>
        <dbReference type="ARBA" id="ARBA00004479"/>
    </source>
</evidence>
<dbReference type="Gene3D" id="1.10.510.10">
    <property type="entry name" value="Transferase(Phosphotransferase) domain 1"/>
    <property type="match status" value="1"/>
</dbReference>
<evidence type="ECO:0000256" key="20">
    <source>
        <dbReference type="SAM" id="Phobius"/>
    </source>
</evidence>
<dbReference type="InterPro" id="IPR008266">
    <property type="entry name" value="Tyr_kinase_AS"/>
</dbReference>
<gene>
    <name evidence="22" type="ORF">O6P43_017445</name>
</gene>
<evidence type="ECO:0000256" key="11">
    <source>
        <dbReference type="ARBA" id="ARBA00022777"/>
    </source>
</evidence>
<dbReference type="GO" id="GO:0016020">
    <property type="term" value="C:membrane"/>
    <property type="evidence" value="ECO:0007669"/>
    <property type="project" value="UniProtKB-SubCell"/>
</dbReference>
<keyword evidence="14 20" id="KW-0472">Membrane</keyword>
<dbReference type="InterPro" id="IPR011009">
    <property type="entry name" value="Kinase-like_dom_sf"/>
</dbReference>
<keyword evidence="8" id="KW-0732">Signal</keyword>
<evidence type="ECO:0000256" key="13">
    <source>
        <dbReference type="ARBA" id="ARBA00022989"/>
    </source>
</evidence>
<name>A0AAD7LPY5_QUISA</name>
<evidence type="ECO:0000259" key="21">
    <source>
        <dbReference type="PROSITE" id="PS50011"/>
    </source>
</evidence>
<organism evidence="22 23">
    <name type="scientific">Quillaja saponaria</name>
    <name type="common">Soap bark tree</name>
    <dbReference type="NCBI Taxonomy" id="32244"/>
    <lineage>
        <taxon>Eukaryota</taxon>
        <taxon>Viridiplantae</taxon>
        <taxon>Streptophyta</taxon>
        <taxon>Embryophyta</taxon>
        <taxon>Tracheophyta</taxon>
        <taxon>Spermatophyta</taxon>
        <taxon>Magnoliopsida</taxon>
        <taxon>eudicotyledons</taxon>
        <taxon>Gunneridae</taxon>
        <taxon>Pentapetalae</taxon>
        <taxon>rosids</taxon>
        <taxon>fabids</taxon>
        <taxon>Fabales</taxon>
        <taxon>Quillajaceae</taxon>
        <taxon>Quillaja</taxon>
    </lineage>
</organism>
<feature type="binding site" evidence="19">
    <location>
        <position position="322"/>
    </location>
    <ligand>
        <name>ATP</name>
        <dbReference type="ChEBI" id="CHEBI:30616"/>
    </ligand>
</feature>
<keyword evidence="23" id="KW-1185">Reference proteome</keyword>
<dbReference type="PROSITE" id="PS51450">
    <property type="entry name" value="LRR"/>
    <property type="match status" value="1"/>
</dbReference>
<dbReference type="SMART" id="SM00369">
    <property type="entry name" value="LRR_TYP"/>
    <property type="match status" value="4"/>
</dbReference>
<dbReference type="PANTHER" id="PTHR48005">
    <property type="entry name" value="LEUCINE RICH REPEAT KINASE 2"/>
    <property type="match status" value="1"/>
</dbReference>
<dbReference type="InterPro" id="IPR003591">
    <property type="entry name" value="Leu-rich_rpt_typical-subtyp"/>
</dbReference>
<dbReference type="PROSITE" id="PS00109">
    <property type="entry name" value="PROTEIN_KINASE_TYR"/>
    <property type="match status" value="1"/>
</dbReference>
<evidence type="ECO:0000313" key="22">
    <source>
        <dbReference type="EMBL" id="KAJ7962180.1"/>
    </source>
</evidence>
<keyword evidence="11 22" id="KW-0418">Kinase</keyword>
<dbReference type="Pfam" id="PF13855">
    <property type="entry name" value="LRR_8"/>
    <property type="match status" value="1"/>
</dbReference>
<evidence type="ECO:0000256" key="4">
    <source>
        <dbReference type="ARBA" id="ARBA00022553"/>
    </source>
</evidence>
<comment type="caution">
    <text evidence="22">The sequence shown here is derived from an EMBL/GenBank/DDBJ whole genome shotgun (WGS) entry which is preliminary data.</text>
</comment>
<dbReference type="PROSITE" id="PS00107">
    <property type="entry name" value="PROTEIN_KINASE_ATP"/>
    <property type="match status" value="1"/>
</dbReference>
<keyword evidence="15 22" id="KW-0675">Receptor</keyword>
<reference evidence="22" key="1">
    <citation type="journal article" date="2023" name="Science">
        <title>Elucidation of the pathway for biosynthesis of saponin adjuvants from the soapbark tree.</title>
        <authorList>
            <person name="Reed J."/>
            <person name="Orme A."/>
            <person name="El-Demerdash A."/>
            <person name="Owen C."/>
            <person name="Martin L.B.B."/>
            <person name="Misra R.C."/>
            <person name="Kikuchi S."/>
            <person name="Rejzek M."/>
            <person name="Martin A.C."/>
            <person name="Harkess A."/>
            <person name="Leebens-Mack J."/>
            <person name="Louveau T."/>
            <person name="Stephenson M.J."/>
            <person name="Osbourn A."/>
        </authorList>
    </citation>
    <scope>NUCLEOTIDE SEQUENCE</scope>
    <source>
        <strain evidence="22">S10</strain>
    </source>
</reference>
<keyword evidence="13 20" id="KW-1133">Transmembrane helix</keyword>
<evidence type="ECO:0000256" key="5">
    <source>
        <dbReference type="ARBA" id="ARBA00022614"/>
    </source>
</evidence>
<keyword evidence="5" id="KW-0433">Leucine-rich repeat</keyword>